<dbReference type="RefSeq" id="WP_200342483.1">
    <property type="nucleotide sequence ID" value="NZ_NRRL01000076.1"/>
</dbReference>
<reference evidence="2 3" key="1">
    <citation type="journal article" date="2020" name="Microorganisms">
        <title>Osmotic Adaptation and Compatible Solute Biosynthesis of Phototrophic Bacteria as Revealed from Genome Analyses.</title>
        <authorList>
            <person name="Imhoff J.F."/>
            <person name="Rahn T."/>
            <person name="Kunzel S."/>
            <person name="Keller A."/>
            <person name="Neulinger S.C."/>
        </authorList>
    </citation>
    <scope>NUCLEOTIDE SEQUENCE [LARGE SCALE GENOMIC DNA]</scope>
    <source>
        <strain evidence="2 3">DSM 9895</strain>
    </source>
</reference>
<name>A0ABS1DJN3_9PROT</name>
<keyword evidence="3" id="KW-1185">Reference proteome</keyword>
<feature type="signal peptide" evidence="1">
    <location>
        <begin position="1"/>
        <end position="21"/>
    </location>
</feature>
<organism evidence="2 3">
    <name type="scientific">Rhodovibrio sodomensis</name>
    <dbReference type="NCBI Taxonomy" id="1088"/>
    <lineage>
        <taxon>Bacteria</taxon>
        <taxon>Pseudomonadati</taxon>
        <taxon>Pseudomonadota</taxon>
        <taxon>Alphaproteobacteria</taxon>
        <taxon>Rhodospirillales</taxon>
        <taxon>Rhodovibrionaceae</taxon>
        <taxon>Rhodovibrio</taxon>
    </lineage>
</organism>
<evidence type="ECO:0000313" key="2">
    <source>
        <dbReference type="EMBL" id="MBK1670132.1"/>
    </source>
</evidence>
<proteinExistence type="predicted"/>
<evidence type="ECO:0008006" key="4">
    <source>
        <dbReference type="Google" id="ProtNLM"/>
    </source>
</evidence>
<accession>A0ABS1DJN3</accession>
<evidence type="ECO:0000313" key="3">
    <source>
        <dbReference type="Proteomes" id="UP001296873"/>
    </source>
</evidence>
<evidence type="ECO:0000256" key="1">
    <source>
        <dbReference type="SAM" id="SignalP"/>
    </source>
</evidence>
<gene>
    <name evidence="2" type="ORF">CKO28_19025</name>
</gene>
<feature type="chain" id="PRO_5046658773" description="Dihydrodipicolinate reductase" evidence="1">
    <location>
        <begin position="22"/>
        <end position="119"/>
    </location>
</feature>
<keyword evidence="1" id="KW-0732">Signal</keyword>
<dbReference type="EMBL" id="NRRL01000076">
    <property type="protein sequence ID" value="MBK1670132.1"/>
    <property type="molecule type" value="Genomic_DNA"/>
</dbReference>
<comment type="caution">
    <text evidence="2">The sequence shown here is derived from an EMBL/GenBank/DDBJ whole genome shotgun (WGS) entry which is preliminary data.</text>
</comment>
<dbReference type="Proteomes" id="UP001296873">
    <property type="component" value="Unassembled WGS sequence"/>
</dbReference>
<sequence>MKTLFVAALTAFAATAAPAVADARAASGAEIRAAIAGNTVQGSMVDASDYTEFYAANGTIRGDGYTGSWHIEDNRMCFRYGNGAADCYGVRLDGNRVIWLKNGQTDGTGTIVTGNPSDF</sequence>
<protein>
    <recommendedName>
        <fullName evidence="4">Dihydrodipicolinate reductase</fullName>
    </recommendedName>
</protein>